<dbReference type="OrthoDB" id="9815750at2"/>
<dbReference type="Gene3D" id="2.10.70.100">
    <property type="match status" value="1"/>
</dbReference>
<dbReference type="PROSITE" id="PS50109">
    <property type="entry name" value="HIS_KIN"/>
    <property type="match status" value="1"/>
</dbReference>
<evidence type="ECO:0000256" key="8">
    <source>
        <dbReference type="ARBA" id="ARBA00023012"/>
    </source>
</evidence>
<comment type="catalytic activity">
    <reaction evidence="1">
        <text>ATP + protein L-histidine = ADP + protein N-phospho-L-histidine.</text>
        <dbReference type="EC" id="2.7.13.3"/>
    </reaction>
</comment>
<evidence type="ECO:0000256" key="4">
    <source>
        <dbReference type="ARBA" id="ARBA00022679"/>
    </source>
</evidence>
<dbReference type="PANTHER" id="PTHR43304">
    <property type="entry name" value="PHYTOCHROME-LIKE PROTEIN CPH1"/>
    <property type="match status" value="1"/>
</dbReference>
<dbReference type="InterPro" id="IPR003661">
    <property type="entry name" value="HisK_dim/P_dom"/>
</dbReference>
<gene>
    <name evidence="11" type="ORF">SAMN05443507_12614</name>
</gene>
<name>A0A1M6W764_9BACL</name>
<dbReference type="EC" id="2.7.13.3" evidence="2"/>
<dbReference type="SMART" id="SM00388">
    <property type="entry name" value="HisKA"/>
    <property type="match status" value="1"/>
</dbReference>
<keyword evidence="3" id="KW-0597">Phosphoprotein</keyword>
<feature type="domain" description="PAC" evidence="10">
    <location>
        <begin position="339"/>
        <end position="390"/>
    </location>
</feature>
<evidence type="ECO:0000256" key="7">
    <source>
        <dbReference type="ARBA" id="ARBA00022840"/>
    </source>
</evidence>
<evidence type="ECO:0000259" key="9">
    <source>
        <dbReference type="PROSITE" id="PS50109"/>
    </source>
</evidence>
<dbReference type="SUPFAM" id="SSF55874">
    <property type="entry name" value="ATPase domain of HSP90 chaperone/DNA topoisomerase II/histidine kinase"/>
    <property type="match status" value="1"/>
</dbReference>
<dbReference type="GO" id="GO:0005524">
    <property type="term" value="F:ATP binding"/>
    <property type="evidence" value="ECO:0007669"/>
    <property type="project" value="UniProtKB-KW"/>
</dbReference>
<dbReference type="Proteomes" id="UP000184016">
    <property type="component" value="Unassembled WGS sequence"/>
</dbReference>
<keyword evidence="6 11" id="KW-0418">Kinase</keyword>
<dbReference type="Pfam" id="PF00512">
    <property type="entry name" value="HisKA"/>
    <property type="match status" value="1"/>
</dbReference>
<feature type="domain" description="Histidine kinase" evidence="9">
    <location>
        <begin position="535"/>
        <end position="741"/>
    </location>
</feature>
<proteinExistence type="predicted"/>
<dbReference type="Gene3D" id="3.30.450.20">
    <property type="entry name" value="PAS domain"/>
    <property type="match status" value="4"/>
</dbReference>
<dbReference type="PANTHER" id="PTHR43304:SF1">
    <property type="entry name" value="PAC DOMAIN-CONTAINING PROTEIN"/>
    <property type="match status" value="1"/>
</dbReference>
<dbReference type="SUPFAM" id="SSF55785">
    <property type="entry name" value="PYP-like sensor domain (PAS domain)"/>
    <property type="match status" value="4"/>
</dbReference>
<dbReference type="SUPFAM" id="SSF47384">
    <property type="entry name" value="Homodimeric domain of signal transducing histidine kinase"/>
    <property type="match status" value="1"/>
</dbReference>
<dbReference type="InterPro" id="IPR005467">
    <property type="entry name" value="His_kinase_dom"/>
</dbReference>
<dbReference type="EMBL" id="FRAF01000026">
    <property type="protein sequence ID" value="SHK89660.1"/>
    <property type="molecule type" value="Genomic_DNA"/>
</dbReference>
<dbReference type="GO" id="GO:0000155">
    <property type="term" value="F:phosphorelay sensor kinase activity"/>
    <property type="evidence" value="ECO:0007669"/>
    <property type="project" value="InterPro"/>
</dbReference>
<protein>
    <recommendedName>
        <fullName evidence="2">histidine kinase</fullName>
        <ecNumber evidence="2">2.7.13.3</ecNumber>
    </recommendedName>
</protein>
<dbReference type="AlphaFoldDB" id="A0A1M6W764"/>
<evidence type="ECO:0000256" key="3">
    <source>
        <dbReference type="ARBA" id="ARBA00022553"/>
    </source>
</evidence>
<evidence type="ECO:0000256" key="1">
    <source>
        <dbReference type="ARBA" id="ARBA00000085"/>
    </source>
</evidence>
<keyword evidence="12" id="KW-1185">Reference proteome</keyword>
<evidence type="ECO:0000313" key="11">
    <source>
        <dbReference type="EMBL" id="SHK89660.1"/>
    </source>
</evidence>
<keyword evidence="5" id="KW-0547">Nucleotide-binding</keyword>
<dbReference type="PRINTS" id="PR00344">
    <property type="entry name" value="BCTRLSENSOR"/>
</dbReference>
<dbReference type="InterPro" id="IPR001610">
    <property type="entry name" value="PAC"/>
</dbReference>
<dbReference type="SMART" id="SM00387">
    <property type="entry name" value="HATPase_c"/>
    <property type="match status" value="1"/>
</dbReference>
<dbReference type="SMART" id="SM00086">
    <property type="entry name" value="PAC"/>
    <property type="match status" value="2"/>
</dbReference>
<dbReference type="InterPro" id="IPR035965">
    <property type="entry name" value="PAS-like_dom_sf"/>
</dbReference>
<keyword evidence="7" id="KW-0067">ATP-binding</keyword>
<keyword evidence="8" id="KW-0902">Two-component regulatory system</keyword>
<dbReference type="STRING" id="1830138.SAMN05443507_12614"/>
<accession>A0A1M6W764</accession>
<evidence type="ECO:0000256" key="6">
    <source>
        <dbReference type="ARBA" id="ARBA00022777"/>
    </source>
</evidence>
<dbReference type="InterPro" id="IPR036890">
    <property type="entry name" value="HATPase_C_sf"/>
</dbReference>
<evidence type="ECO:0000259" key="10">
    <source>
        <dbReference type="PROSITE" id="PS50113"/>
    </source>
</evidence>
<keyword evidence="4" id="KW-0808">Transferase</keyword>
<evidence type="ECO:0000256" key="5">
    <source>
        <dbReference type="ARBA" id="ARBA00022741"/>
    </source>
</evidence>
<evidence type="ECO:0000256" key="2">
    <source>
        <dbReference type="ARBA" id="ARBA00012438"/>
    </source>
</evidence>
<dbReference type="PROSITE" id="PS50113">
    <property type="entry name" value="PAC"/>
    <property type="match status" value="1"/>
</dbReference>
<organism evidence="11 12">
    <name type="scientific">Alicyclobacillus tolerans</name>
    <dbReference type="NCBI Taxonomy" id="90970"/>
    <lineage>
        <taxon>Bacteria</taxon>
        <taxon>Bacillati</taxon>
        <taxon>Bacillota</taxon>
        <taxon>Bacilli</taxon>
        <taxon>Bacillales</taxon>
        <taxon>Alicyclobacillaceae</taxon>
        <taxon>Alicyclobacillus</taxon>
    </lineage>
</organism>
<dbReference type="CDD" id="cd00082">
    <property type="entry name" value="HisKA"/>
    <property type="match status" value="1"/>
</dbReference>
<dbReference type="InterPro" id="IPR003594">
    <property type="entry name" value="HATPase_dom"/>
</dbReference>
<dbReference type="InterPro" id="IPR052162">
    <property type="entry name" value="Sensor_kinase/Photoreceptor"/>
</dbReference>
<dbReference type="CDD" id="cd00075">
    <property type="entry name" value="HATPase"/>
    <property type="match status" value="1"/>
</dbReference>
<dbReference type="Pfam" id="PF02518">
    <property type="entry name" value="HATPase_c"/>
    <property type="match status" value="1"/>
</dbReference>
<dbReference type="Pfam" id="PF08447">
    <property type="entry name" value="PAS_3"/>
    <property type="match status" value="1"/>
</dbReference>
<dbReference type="InterPro" id="IPR004358">
    <property type="entry name" value="Sig_transdc_His_kin-like_C"/>
</dbReference>
<dbReference type="InterPro" id="IPR013655">
    <property type="entry name" value="PAS_fold_3"/>
</dbReference>
<reference evidence="12" key="1">
    <citation type="submission" date="2016-11" db="EMBL/GenBank/DDBJ databases">
        <authorList>
            <person name="Varghese N."/>
            <person name="Submissions S."/>
        </authorList>
    </citation>
    <scope>NUCLEOTIDE SEQUENCE [LARGE SCALE GENOMIC DNA]</scope>
    <source>
        <strain evidence="12">USBA-503</strain>
    </source>
</reference>
<dbReference type="InterPro" id="IPR036097">
    <property type="entry name" value="HisK_dim/P_sf"/>
</dbReference>
<dbReference type="Gene3D" id="3.30.565.10">
    <property type="entry name" value="Histidine kinase-like ATPase, C-terminal domain"/>
    <property type="match status" value="1"/>
</dbReference>
<dbReference type="Gene3D" id="1.10.287.130">
    <property type="match status" value="1"/>
</dbReference>
<dbReference type="InterPro" id="IPR000700">
    <property type="entry name" value="PAS-assoc_C"/>
</dbReference>
<evidence type="ECO:0000313" key="12">
    <source>
        <dbReference type="Proteomes" id="UP000184016"/>
    </source>
</evidence>
<sequence length="747" mass="86734">MRQRPEHFIPGEHHLPEYSPVVHTPVGYWEYNHTSQTFFCSAQMLRMMNLPEAENIISMKNLLQTILTEDHHLWLSISKSHANTYQNFTFRNLNSSGIMNWLHCSYETLVVDGKVLTIGSIQELTTLREDLDKSIAIADRYPSVPWDLLQKASNAALWQWDIQKNMIVWNIHENGTLVAENIHSMHQFLQYVHPDDRAWVTRILINSLTNGQCDLEFRMQMDKEPTLFVRLIAEALYASDRKAHYLSGFLINQTNYKLQELKLQKKELMMQRVEQCAALGYWERYPNNDKIYFSPELYEIWDLPKEQPVTLDLLVERIHPDDRWTWKENIDQSYLGNPYFIEYRIIRPNGETRFVQSYGEPIYHAGKVTEVYGILQDTTHLRNTEWTLRQNQERLEMAEELAQMGSWEYDPFTDEFRASTGFYRIFEMPPCYILTLNRVQEFLGDIHSELFEKIRENLLSQRMCELEFDIQQNRKNRKRIRMKSKAIVKDDIVVKYFGMLQDVTDQLEAEEALRESQELLQVSEKLSAVGQLAAGVAHEIRNPLTALHGFLQLLHSQAENGENEFYIHVMESELNRIRSILDELLMLAKPHPVQHTEIKLDELVQSVVSLMEPEARLHSIHFDILSDSSVPFIYGASDQIKQVLINLIKNAIESMSSGGVLTIRIQRKLKYVEILLVDQGIGIPQEILDKIGQPFFTTKESGTGLGLMVSQNIIHSHGGKLDIQSEPGVGTAVRVYLPLPSDEFNSP</sequence>
<dbReference type="RefSeq" id="WP_072875028.1">
    <property type="nucleotide sequence ID" value="NZ_FRAF01000026.1"/>
</dbReference>